<feature type="transmembrane region" description="Helical" evidence="1">
    <location>
        <begin position="5"/>
        <end position="23"/>
    </location>
</feature>
<dbReference type="AlphaFoldDB" id="A0A8I0MY23"/>
<reference evidence="2 3" key="1">
    <citation type="submission" date="2015-06" db="EMBL/GenBank/DDBJ databases">
        <title>Genome sequence of Pseudoalteromonas peptidolytica.</title>
        <authorList>
            <person name="Xie B.-B."/>
            <person name="Rong J.-C."/>
            <person name="Qin Q.-L."/>
            <person name="Zhang Y.-Z."/>
        </authorList>
    </citation>
    <scope>NUCLEOTIDE SEQUENCE [LARGE SCALE GENOMIC DNA]</scope>
    <source>
        <strain evidence="2 3">F12-50-A1</strain>
    </source>
</reference>
<dbReference type="EMBL" id="AQHF01000026">
    <property type="protein sequence ID" value="MBE0347144.1"/>
    <property type="molecule type" value="Genomic_DNA"/>
</dbReference>
<feature type="transmembrane region" description="Helical" evidence="1">
    <location>
        <begin position="84"/>
        <end position="103"/>
    </location>
</feature>
<dbReference type="Proteomes" id="UP000660708">
    <property type="component" value="Unassembled WGS sequence"/>
</dbReference>
<name>A0A8I0MY23_9GAMM</name>
<keyword evidence="1" id="KW-0812">Transmembrane</keyword>
<accession>A0A8I0MY23</accession>
<feature type="transmembrane region" description="Helical" evidence="1">
    <location>
        <begin position="124"/>
        <end position="144"/>
    </location>
</feature>
<feature type="transmembrane region" description="Helical" evidence="1">
    <location>
        <begin position="183"/>
        <end position="202"/>
    </location>
</feature>
<evidence type="ECO:0000256" key="1">
    <source>
        <dbReference type="SAM" id="Phobius"/>
    </source>
</evidence>
<dbReference type="RefSeq" id="WP_147391186.1">
    <property type="nucleotide sequence ID" value="NZ_AQHF01000026.1"/>
</dbReference>
<protein>
    <submittedName>
        <fullName evidence="2">Uncharacterized protein</fullName>
    </submittedName>
</protein>
<feature type="transmembrane region" description="Helical" evidence="1">
    <location>
        <begin position="55"/>
        <end position="72"/>
    </location>
</feature>
<evidence type="ECO:0000313" key="2">
    <source>
        <dbReference type="EMBL" id="MBE0347144.1"/>
    </source>
</evidence>
<gene>
    <name evidence="2" type="ORF">PPEP_a1544</name>
</gene>
<proteinExistence type="predicted"/>
<sequence>MKNSWYFLLLAILMTIGFSALHYFTDFAYMVHIMALLAIVTFTSRQLVNLQHISVTLFIVTIIEYMLVQYIISLRTSVLPPHFVNFFIFAAHFLLDLMIFVLLKHRVYWSLRFVRLTNPKNWRSVYLTHADPILYGIFFAYMIVDLAAFGENLIRNMDLIFGVSEETSKPFWSWAWVYKNYEILKSILCALVLTTILATAFVERQRPDTPDEELESES</sequence>
<feature type="transmembrane region" description="Helical" evidence="1">
    <location>
        <begin position="29"/>
        <end position="48"/>
    </location>
</feature>
<comment type="caution">
    <text evidence="2">The sequence shown here is derived from an EMBL/GenBank/DDBJ whole genome shotgun (WGS) entry which is preliminary data.</text>
</comment>
<keyword evidence="1" id="KW-0472">Membrane</keyword>
<keyword evidence="1" id="KW-1133">Transmembrane helix</keyword>
<evidence type="ECO:0000313" key="3">
    <source>
        <dbReference type="Proteomes" id="UP000660708"/>
    </source>
</evidence>
<keyword evidence="3" id="KW-1185">Reference proteome</keyword>
<organism evidence="2 3">
    <name type="scientific">Pseudoalteromonas peptidolytica F12-50-A1</name>
    <dbReference type="NCBI Taxonomy" id="1315280"/>
    <lineage>
        <taxon>Bacteria</taxon>
        <taxon>Pseudomonadati</taxon>
        <taxon>Pseudomonadota</taxon>
        <taxon>Gammaproteobacteria</taxon>
        <taxon>Alteromonadales</taxon>
        <taxon>Pseudoalteromonadaceae</taxon>
        <taxon>Pseudoalteromonas</taxon>
    </lineage>
</organism>